<dbReference type="Gene3D" id="1.20.120.1630">
    <property type="match status" value="1"/>
</dbReference>
<dbReference type="InterPro" id="IPR010721">
    <property type="entry name" value="UstE-like"/>
</dbReference>
<dbReference type="Pfam" id="PF06966">
    <property type="entry name" value="DUF1295"/>
    <property type="match status" value="1"/>
</dbReference>
<accession>A0A6J6PUA5</accession>
<sequence length="258" mass="28443">MSHAMLVSALAIVVLMLSTWVLSIILKNASIVDIVWGLGFVMVAWVVRLSTDANNARQWLLVAMVTVWGLRLAGYLFWRNHGNGEDFRYRAMRKHYGPRFGLISLVTVFALQGALMFVVSLSVQLGQADATPNIGVIAYIGVALWLVGLFFEAVGDAQLARFKADPANQGMVMRTGLWRYTRHPNYFGDSCVWWGIGLVAAETGSGAWGLIGSLVMTILVRRVSGVPMLEKTMGKRRPGYAEYVATTSAFFPRPPKKA</sequence>
<gene>
    <name evidence="2" type="ORF">UFOPK2366_01252</name>
</gene>
<dbReference type="PANTHER" id="PTHR32251">
    <property type="entry name" value="3-OXO-5-ALPHA-STEROID 4-DEHYDROGENASE"/>
    <property type="match status" value="1"/>
</dbReference>
<evidence type="ECO:0000313" key="2">
    <source>
        <dbReference type="EMBL" id="CAB4700603.1"/>
    </source>
</evidence>
<feature type="transmembrane region" description="Helical" evidence="1">
    <location>
        <begin position="59"/>
        <end position="78"/>
    </location>
</feature>
<evidence type="ECO:0000256" key="1">
    <source>
        <dbReference type="SAM" id="Phobius"/>
    </source>
</evidence>
<feature type="transmembrane region" description="Helical" evidence="1">
    <location>
        <begin position="31"/>
        <end position="47"/>
    </location>
</feature>
<protein>
    <submittedName>
        <fullName evidence="2">Unannotated protein</fullName>
    </submittedName>
</protein>
<organism evidence="2">
    <name type="scientific">freshwater metagenome</name>
    <dbReference type="NCBI Taxonomy" id="449393"/>
    <lineage>
        <taxon>unclassified sequences</taxon>
        <taxon>metagenomes</taxon>
        <taxon>ecological metagenomes</taxon>
    </lineage>
</organism>
<keyword evidence="1" id="KW-0812">Transmembrane</keyword>
<reference evidence="2" key="1">
    <citation type="submission" date="2020-05" db="EMBL/GenBank/DDBJ databases">
        <authorList>
            <person name="Chiriac C."/>
            <person name="Salcher M."/>
            <person name="Ghai R."/>
            <person name="Kavagutti S V."/>
        </authorList>
    </citation>
    <scope>NUCLEOTIDE SEQUENCE</scope>
</reference>
<keyword evidence="1" id="KW-0472">Membrane</keyword>
<dbReference type="AlphaFoldDB" id="A0A6J6PUA5"/>
<dbReference type="GO" id="GO:0016020">
    <property type="term" value="C:membrane"/>
    <property type="evidence" value="ECO:0007669"/>
    <property type="project" value="TreeGrafter"/>
</dbReference>
<keyword evidence="1" id="KW-1133">Transmembrane helix</keyword>
<feature type="transmembrane region" description="Helical" evidence="1">
    <location>
        <begin position="6"/>
        <end position="26"/>
    </location>
</feature>
<dbReference type="PANTHER" id="PTHR32251:SF17">
    <property type="entry name" value="STEROID 5-ALPHA REDUCTASE C-TERMINAL DOMAIN-CONTAINING PROTEIN"/>
    <property type="match status" value="1"/>
</dbReference>
<feature type="transmembrane region" description="Helical" evidence="1">
    <location>
        <begin position="134"/>
        <end position="154"/>
    </location>
</feature>
<dbReference type="EMBL" id="CAEZXM010000238">
    <property type="protein sequence ID" value="CAB4700603.1"/>
    <property type="molecule type" value="Genomic_DNA"/>
</dbReference>
<feature type="transmembrane region" description="Helical" evidence="1">
    <location>
        <begin position="99"/>
        <end position="122"/>
    </location>
</feature>
<name>A0A6J6PUA5_9ZZZZ</name>
<dbReference type="PROSITE" id="PS50244">
    <property type="entry name" value="S5A_REDUCTASE"/>
    <property type="match status" value="1"/>
</dbReference>
<proteinExistence type="predicted"/>